<evidence type="ECO:0000313" key="10">
    <source>
        <dbReference type="EMBL" id="KAK9692470.1"/>
    </source>
</evidence>
<proteinExistence type="inferred from homology"/>
<dbReference type="Pfam" id="PF03935">
    <property type="entry name" value="SKN1_KRE6_Sbg1"/>
    <property type="match status" value="2"/>
</dbReference>
<keyword evidence="3" id="KW-0812">Transmembrane</keyword>
<evidence type="ECO:0000259" key="9">
    <source>
        <dbReference type="PROSITE" id="PS51762"/>
    </source>
</evidence>
<sequence>MIQSWNKFCFTGGIIEVNVSLPGSSEIPGFWPGIWTLGNLGRVGYGATTDGTWPYTYDTSDAAVAVNQSMPSTSRPWFQCSILPGLNKCVCPGEDHSNPGVGRGAPEIDIFEASVSQKHGIASLSDQVAPLNFNPHGGNLDNLQQCLSTVARIPSNVYEGKGFQTYSFEYVPGAEGYIIWRINDKDIWRLDAGALGPDLLSKTAQRLISEEPMSIIMNVGMSDNWVRRVPLKKLTFQSTMWIDYVRVYQLPDKINVSCDPSNFPTAQYIKDHPKAYNSPIPKTWKEAGYEFPKYSLTPTCWANNSTK</sequence>
<evidence type="ECO:0000256" key="8">
    <source>
        <dbReference type="ARBA" id="ARBA00023316"/>
    </source>
</evidence>
<organism evidence="10 11">
    <name type="scientific">Basidiobolus ranarum</name>
    <dbReference type="NCBI Taxonomy" id="34480"/>
    <lineage>
        <taxon>Eukaryota</taxon>
        <taxon>Fungi</taxon>
        <taxon>Fungi incertae sedis</taxon>
        <taxon>Zoopagomycota</taxon>
        <taxon>Entomophthoromycotina</taxon>
        <taxon>Basidiobolomycetes</taxon>
        <taxon>Basidiobolales</taxon>
        <taxon>Basidiobolaceae</taxon>
        <taxon>Basidiobolus</taxon>
    </lineage>
</organism>
<protein>
    <recommendedName>
        <fullName evidence="9">GH16 domain-containing protein</fullName>
    </recommendedName>
</protein>
<gene>
    <name evidence="10" type="ORF">K7432_014319</name>
</gene>
<evidence type="ECO:0000256" key="6">
    <source>
        <dbReference type="ARBA" id="ARBA00023136"/>
    </source>
</evidence>
<dbReference type="InterPro" id="IPR000757">
    <property type="entry name" value="Beta-glucanase-like"/>
</dbReference>
<dbReference type="SUPFAM" id="SSF49899">
    <property type="entry name" value="Concanavalin A-like lectins/glucanases"/>
    <property type="match status" value="1"/>
</dbReference>
<dbReference type="InterPro" id="IPR005629">
    <property type="entry name" value="Skn1/Kre6/Sbg1"/>
</dbReference>
<dbReference type="Proteomes" id="UP001479436">
    <property type="component" value="Unassembled WGS sequence"/>
</dbReference>
<reference evidence="10 11" key="1">
    <citation type="submission" date="2023-04" db="EMBL/GenBank/DDBJ databases">
        <title>Genome of Basidiobolus ranarum AG-B5.</title>
        <authorList>
            <person name="Stajich J.E."/>
            <person name="Carter-House D."/>
            <person name="Gryganskyi A."/>
        </authorList>
    </citation>
    <scope>NUCLEOTIDE SEQUENCE [LARGE SCALE GENOMIC DNA]</scope>
    <source>
        <strain evidence="10 11">AG-B5</strain>
    </source>
</reference>
<name>A0ABR2VQG4_9FUNG</name>
<keyword evidence="5" id="KW-1133">Transmembrane helix</keyword>
<evidence type="ECO:0000256" key="3">
    <source>
        <dbReference type="ARBA" id="ARBA00022692"/>
    </source>
</evidence>
<dbReference type="PROSITE" id="PS51762">
    <property type="entry name" value="GH16_2"/>
    <property type="match status" value="1"/>
</dbReference>
<evidence type="ECO:0000313" key="11">
    <source>
        <dbReference type="Proteomes" id="UP001479436"/>
    </source>
</evidence>
<accession>A0ABR2VQG4</accession>
<feature type="domain" description="GH16" evidence="9">
    <location>
        <begin position="1"/>
        <end position="253"/>
    </location>
</feature>
<dbReference type="InterPro" id="IPR013320">
    <property type="entry name" value="ConA-like_dom_sf"/>
</dbReference>
<dbReference type="PANTHER" id="PTHR31361">
    <property type="entry name" value="BETA-GLUCAN SYNTHESIS-ASSOCIATED PROTEIN KRE6-RELATED"/>
    <property type="match status" value="1"/>
</dbReference>
<keyword evidence="8" id="KW-0961">Cell wall biogenesis/degradation</keyword>
<evidence type="ECO:0000256" key="7">
    <source>
        <dbReference type="ARBA" id="ARBA00023180"/>
    </source>
</evidence>
<keyword evidence="7" id="KW-0325">Glycoprotein</keyword>
<evidence type="ECO:0000256" key="2">
    <source>
        <dbReference type="ARBA" id="ARBA00010962"/>
    </source>
</evidence>
<evidence type="ECO:0000256" key="1">
    <source>
        <dbReference type="ARBA" id="ARBA00004606"/>
    </source>
</evidence>
<dbReference type="PANTHER" id="PTHR31361:SF1">
    <property type="entry name" value="BETA-GLUCAN SYNTHESIS-ASSOCIATED PROTEIN KRE6-RELATED"/>
    <property type="match status" value="1"/>
</dbReference>
<evidence type="ECO:0000256" key="5">
    <source>
        <dbReference type="ARBA" id="ARBA00022989"/>
    </source>
</evidence>
<keyword evidence="11" id="KW-1185">Reference proteome</keyword>
<comment type="caution">
    <text evidence="10">The sequence shown here is derived from an EMBL/GenBank/DDBJ whole genome shotgun (WGS) entry which is preliminary data.</text>
</comment>
<keyword evidence="6" id="KW-0472">Membrane</keyword>
<comment type="similarity">
    <text evidence="2">Belongs to the SKN1/KRE6 family.</text>
</comment>
<dbReference type="Gene3D" id="2.60.120.200">
    <property type="match status" value="1"/>
</dbReference>
<keyword evidence="4" id="KW-0735">Signal-anchor</keyword>
<dbReference type="EMBL" id="JASJQH010008467">
    <property type="protein sequence ID" value="KAK9692470.1"/>
    <property type="molecule type" value="Genomic_DNA"/>
</dbReference>
<evidence type="ECO:0000256" key="4">
    <source>
        <dbReference type="ARBA" id="ARBA00022968"/>
    </source>
</evidence>
<comment type="subcellular location">
    <subcellularLocation>
        <location evidence="1">Membrane</location>
        <topology evidence="1">Single-pass type II membrane protein</topology>
    </subcellularLocation>
</comment>